<dbReference type="PANTHER" id="PTHR35867:SF1">
    <property type="entry name" value="PROTEIN RSEC"/>
    <property type="match status" value="1"/>
</dbReference>
<feature type="transmembrane region" description="Helical" evidence="1">
    <location>
        <begin position="107"/>
        <end position="128"/>
    </location>
</feature>
<evidence type="ECO:0000313" key="3">
    <source>
        <dbReference type="Proteomes" id="UP000036902"/>
    </source>
</evidence>
<accession>A0A127K3Y9</accession>
<keyword evidence="3" id="KW-1185">Reference proteome</keyword>
<gene>
    <name evidence="2" type="ORF">AC731_006755</name>
</gene>
<dbReference type="InterPro" id="IPR007359">
    <property type="entry name" value="SigmaE_reg_RseC_MucC"/>
</dbReference>
<reference evidence="3" key="1">
    <citation type="submission" date="2016-03" db="EMBL/GenBank/DDBJ databases">
        <authorList>
            <person name="Ma C."/>
            <person name="Zhou S."/>
            <person name="Yang G."/>
        </authorList>
    </citation>
    <scope>NUCLEOTIDE SEQUENCE [LARGE SCALE GENOMIC DNA]</scope>
    <source>
        <strain evidence="3">SgZ-1</strain>
    </source>
</reference>
<dbReference type="AlphaFoldDB" id="A0A127K3Y9"/>
<dbReference type="STRING" id="1134435.AC731_006755"/>
<organism evidence="2 3">
    <name type="scientific">Thauera humireducens</name>
    <dbReference type="NCBI Taxonomy" id="1134435"/>
    <lineage>
        <taxon>Bacteria</taxon>
        <taxon>Pseudomonadati</taxon>
        <taxon>Pseudomonadota</taxon>
        <taxon>Betaproteobacteria</taxon>
        <taxon>Rhodocyclales</taxon>
        <taxon>Zoogloeaceae</taxon>
        <taxon>Thauera</taxon>
    </lineage>
</organism>
<feature type="transmembrane region" description="Helical" evidence="1">
    <location>
        <begin position="82"/>
        <end position="101"/>
    </location>
</feature>
<dbReference type="Pfam" id="PF04246">
    <property type="entry name" value="RseC_MucC"/>
    <property type="match status" value="1"/>
</dbReference>
<dbReference type="KEGG" id="thu:AC731_006755"/>
<evidence type="ECO:0000313" key="2">
    <source>
        <dbReference type="EMBL" id="AMO36667.1"/>
    </source>
</evidence>
<dbReference type="EMBL" id="CP014646">
    <property type="protein sequence ID" value="AMO36667.1"/>
    <property type="molecule type" value="Genomic_DNA"/>
</dbReference>
<keyword evidence="1" id="KW-1133">Transmembrane helix</keyword>
<proteinExistence type="predicted"/>
<dbReference type="RefSeq" id="WP_048703041.1">
    <property type="nucleotide sequence ID" value="NZ_CP014646.1"/>
</dbReference>
<sequence length="155" mass="15932">MQAQAQVLQVEPGRVRLRVSNAGGGCGRCDEPGGCRSVQITQAFGLPTAEFWLPSELVLAPGDRVLIAIPDGGALKAAMASYGLGAVLLLLGAAAGVALSGEGPVDAAAAVGGALGLGFAYGLNRLLFRSRSWRTQLQMKLAPEAACLHSFEESR</sequence>
<dbReference type="Proteomes" id="UP000036902">
    <property type="component" value="Chromosome"/>
</dbReference>
<dbReference type="PANTHER" id="PTHR35867">
    <property type="entry name" value="PROTEIN RSEC"/>
    <property type="match status" value="1"/>
</dbReference>
<keyword evidence="1" id="KW-0812">Transmembrane</keyword>
<evidence type="ECO:0000256" key="1">
    <source>
        <dbReference type="SAM" id="Phobius"/>
    </source>
</evidence>
<protein>
    <submittedName>
        <fullName evidence="2">Fis family transcriptional regulator</fullName>
    </submittedName>
</protein>
<keyword evidence="1" id="KW-0472">Membrane</keyword>
<name>A0A127K3Y9_9RHOO</name>